<keyword evidence="1" id="KW-0472">Membrane</keyword>
<reference evidence="2" key="1">
    <citation type="journal article" date="2020" name="mSystems">
        <title>Genome- and Community-Level Interaction Insights into Carbon Utilization and Element Cycling Functions of Hydrothermarchaeota in Hydrothermal Sediment.</title>
        <authorList>
            <person name="Zhou Z."/>
            <person name="Liu Y."/>
            <person name="Xu W."/>
            <person name="Pan J."/>
            <person name="Luo Z.H."/>
            <person name="Li M."/>
        </authorList>
    </citation>
    <scope>NUCLEOTIDE SEQUENCE [LARGE SCALE GENOMIC DNA]</scope>
    <source>
        <strain evidence="2">SpSt-479</strain>
    </source>
</reference>
<organism evidence="2">
    <name type="scientific">Ignavibacterium album</name>
    <dbReference type="NCBI Taxonomy" id="591197"/>
    <lineage>
        <taxon>Bacteria</taxon>
        <taxon>Pseudomonadati</taxon>
        <taxon>Ignavibacteriota</taxon>
        <taxon>Ignavibacteria</taxon>
        <taxon>Ignavibacteriales</taxon>
        <taxon>Ignavibacteriaceae</taxon>
        <taxon>Ignavibacterium</taxon>
    </lineage>
</organism>
<gene>
    <name evidence="2" type="ORF">ENS31_03875</name>
</gene>
<dbReference type="SUPFAM" id="SSF50998">
    <property type="entry name" value="Quinoprotein alcohol dehydrogenase-like"/>
    <property type="match status" value="1"/>
</dbReference>
<dbReference type="Gene3D" id="3.30.230.10">
    <property type="match status" value="1"/>
</dbReference>
<keyword evidence="1" id="KW-0812">Transmembrane</keyword>
<accession>A0A7V2ZIL6</accession>
<dbReference type="EMBL" id="DSUJ01000008">
    <property type="protein sequence ID" value="HFI90656.1"/>
    <property type="molecule type" value="Genomic_DNA"/>
</dbReference>
<dbReference type="InterPro" id="IPR014721">
    <property type="entry name" value="Ribsml_uS5_D2-typ_fold_subgr"/>
</dbReference>
<dbReference type="SUPFAM" id="SSF54211">
    <property type="entry name" value="Ribosomal protein S5 domain 2-like"/>
    <property type="match status" value="1"/>
</dbReference>
<protein>
    <recommendedName>
        <fullName evidence="3">Lon proteolytic domain-containing protein</fullName>
    </recommendedName>
</protein>
<dbReference type="InterPro" id="IPR020568">
    <property type="entry name" value="Ribosomal_Su5_D2-typ_SF"/>
</dbReference>
<feature type="transmembrane region" description="Helical" evidence="1">
    <location>
        <begin position="348"/>
        <end position="366"/>
    </location>
</feature>
<evidence type="ECO:0008006" key="3">
    <source>
        <dbReference type="Google" id="ProtNLM"/>
    </source>
</evidence>
<keyword evidence="1" id="KW-1133">Transmembrane helix</keyword>
<dbReference type="InterPro" id="IPR011047">
    <property type="entry name" value="Quinoprotein_ADH-like_sf"/>
</dbReference>
<sequence>MMDEINLNTLETLRLSTLEKLISTPSSKQKLSFLQSYFEQVLTFNNCNVEEAFITEFLEDYSNVIQFYDVWGVEPDYTRSVLRLLKRVSKLHFVKEYTQTLKKEIIRIEEQLEKLILFLEGKNNYFDIAVKAYFPLVYRDSSKGINGIIDSVTIKINKATEGNNFIVVPSEVEIEKRISEQIKISWELSLSFLKKYVKKPYSFHEVIISFDKREGIYEGNSLGLALSLAMLEALLKFYNPEYEIILANNTAFTGGIDSSGIVQNTGEDIIKKKVTIVFFSPIQNFVFQKQEEVYASFTLAQLQRNYPQRKLKLIPVEDINDILNRRDLVEIKKINPVVRTGKFVKKNWISAIATVLLAIIFAYLFVMDFDDNPVSLTSDGSLLYVRNKNGKVLWSKKVEVSQKEISDQKLLGMYFRIFDIDNDGKNEVLITNESTSDISRNKSRSELNCYNRNNEKIWSFYFADSVSSKREILEPYYLIYLIDTLTFNNQKSLFLISNNAASFSSAIYRIDLKTGQRLPGTLWCSGHTAEALIKDLNYDGKKDIIAIGLDNGFEQQTVFAYTIDTLTKVRPSIDEYLINNFPISDFISYIRLTKTDYSKYINLRIPGVRKGSLIDETSEKVYRFAIQPDFDYNNCWIWIKLDYNLKDIDFIIDNQFRIHRDSLVAHGKLNPPYTDTKEYKELLKSQVLYWNDGCWVKASDM</sequence>
<evidence type="ECO:0000256" key="1">
    <source>
        <dbReference type="SAM" id="Phobius"/>
    </source>
</evidence>
<name>A0A7V2ZIL6_9BACT</name>
<dbReference type="AlphaFoldDB" id="A0A7V2ZIL6"/>
<proteinExistence type="predicted"/>
<evidence type="ECO:0000313" key="2">
    <source>
        <dbReference type="EMBL" id="HFI90656.1"/>
    </source>
</evidence>
<comment type="caution">
    <text evidence="2">The sequence shown here is derived from an EMBL/GenBank/DDBJ whole genome shotgun (WGS) entry which is preliminary data.</text>
</comment>